<dbReference type="InterPro" id="IPR000073">
    <property type="entry name" value="AB_hydrolase_1"/>
</dbReference>
<protein>
    <recommendedName>
        <fullName evidence="3">AB hydrolase-1 domain-containing protein</fullName>
    </recommendedName>
</protein>
<dbReference type="EMBL" id="JAKJXO020000020">
    <property type="protein sequence ID" value="KAL1592682.1"/>
    <property type="molecule type" value="Genomic_DNA"/>
</dbReference>
<accession>A0ABR3QKK1</accession>
<proteinExistence type="inferred from homology"/>
<dbReference type="Pfam" id="PF00561">
    <property type="entry name" value="Abhydrolase_1"/>
    <property type="match status" value="1"/>
</dbReference>
<organism evidence="4 5">
    <name type="scientific">Paraconiothyrium brasiliense</name>
    <dbReference type="NCBI Taxonomy" id="300254"/>
    <lineage>
        <taxon>Eukaryota</taxon>
        <taxon>Fungi</taxon>
        <taxon>Dikarya</taxon>
        <taxon>Ascomycota</taxon>
        <taxon>Pezizomycotina</taxon>
        <taxon>Dothideomycetes</taxon>
        <taxon>Pleosporomycetidae</taxon>
        <taxon>Pleosporales</taxon>
        <taxon>Massarineae</taxon>
        <taxon>Didymosphaeriaceae</taxon>
        <taxon>Paraconiothyrium</taxon>
    </lineage>
</organism>
<feature type="domain" description="AB hydrolase-1" evidence="3">
    <location>
        <begin position="38"/>
        <end position="219"/>
    </location>
</feature>
<name>A0ABR3QKK1_9PLEO</name>
<dbReference type="InterPro" id="IPR029058">
    <property type="entry name" value="AB_hydrolase_fold"/>
</dbReference>
<dbReference type="SUPFAM" id="SSF53474">
    <property type="entry name" value="alpha/beta-Hydrolases"/>
    <property type="match status" value="1"/>
</dbReference>
<reference evidence="4 5" key="1">
    <citation type="submission" date="2024-02" db="EMBL/GenBank/DDBJ databases">
        <title>De novo assembly and annotation of 12 fungi associated with fruit tree decline syndrome in Ontario, Canada.</title>
        <authorList>
            <person name="Sulman M."/>
            <person name="Ellouze W."/>
            <person name="Ilyukhin E."/>
        </authorList>
    </citation>
    <scope>NUCLEOTIDE SEQUENCE [LARGE SCALE GENOMIC DNA]</scope>
    <source>
        <strain evidence="4 5">M42-189</strain>
    </source>
</reference>
<evidence type="ECO:0000259" key="3">
    <source>
        <dbReference type="Pfam" id="PF00561"/>
    </source>
</evidence>
<dbReference type="InterPro" id="IPR002410">
    <property type="entry name" value="Peptidase_S33"/>
</dbReference>
<keyword evidence="2" id="KW-0378">Hydrolase</keyword>
<dbReference type="InterPro" id="IPR051601">
    <property type="entry name" value="Serine_prot/Carboxylest_S33"/>
</dbReference>
<keyword evidence="5" id="KW-1185">Reference proteome</keyword>
<dbReference type="PANTHER" id="PTHR43248">
    <property type="entry name" value="2-SUCCINYL-6-HYDROXY-2,4-CYCLOHEXADIENE-1-CARBOXYLATE SYNTHASE"/>
    <property type="match status" value="1"/>
</dbReference>
<evidence type="ECO:0000313" key="5">
    <source>
        <dbReference type="Proteomes" id="UP001521785"/>
    </source>
</evidence>
<dbReference type="PRINTS" id="PR00793">
    <property type="entry name" value="PROAMNOPTASE"/>
</dbReference>
<dbReference type="Gene3D" id="3.40.50.1820">
    <property type="entry name" value="alpha/beta hydrolase"/>
    <property type="match status" value="1"/>
</dbReference>
<evidence type="ECO:0000313" key="4">
    <source>
        <dbReference type="EMBL" id="KAL1592682.1"/>
    </source>
</evidence>
<comment type="similarity">
    <text evidence="1">Belongs to the peptidase S33 family.</text>
</comment>
<sequence>MTMTKITEGKIAFDIPNAGKPCETWYKIVGDLASGVTPLVTLHGGPGATHVYLLPFIDLYTKYGIPVIFYDQVGCGNSTHLREKNGDEAFWTVDLFVKELDNLVDHLNLRERGYHILGQSWGGMLGGVYAARNPVGLRKVVLADAPADVPLMMKGVQQLVKHLPGEVRRDLEECTRNEDFESDKYKNACLVFYKKHLCRIDPFPPEVEKAFEQLEDDPTVYGTM</sequence>
<evidence type="ECO:0000256" key="1">
    <source>
        <dbReference type="ARBA" id="ARBA00010088"/>
    </source>
</evidence>
<evidence type="ECO:0000256" key="2">
    <source>
        <dbReference type="ARBA" id="ARBA00022801"/>
    </source>
</evidence>
<gene>
    <name evidence="4" type="ORF">SLS60_011098</name>
</gene>
<comment type="caution">
    <text evidence="4">The sequence shown here is derived from an EMBL/GenBank/DDBJ whole genome shotgun (WGS) entry which is preliminary data.</text>
</comment>
<dbReference type="PANTHER" id="PTHR43248:SF2">
    <property type="entry name" value="PROLYL AMINOPEPTIDASE"/>
    <property type="match status" value="1"/>
</dbReference>
<dbReference type="Proteomes" id="UP001521785">
    <property type="component" value="Unassembled WGS sequence"/>
</dbReference>